<sequence>MLNAALPLRFQLRVQVQALVNALRRPTSDASKLLRLSCGALETLEKSDVMDAELRQSLLRLCADLRAGQAVDRLQRAALLDRAAAAVHWTRADFRPAHAAPAR</sequence>
<comment type="caution">
    <text evidence="1">The sequence shown here is derived from an EMBL/GenBank/DDBJ whole genome shotgun (WGS) entry which is preliminary data.</text>
</comment>
<proteinExistence type="predicted"/>
<dbReference type="Proteomes" id="UP000582837">
    <property type="component" value="Unassembled WGS sequence"/>
</dbReference>
<name>A0A841H655_9BACT</name>
<gene>
    <name evidence="1" type="ORF">HNQ61_005302</name>
</gene>
<organism evidence="1 2">
    <name type="scientific">Longimicrobium terrae</name>
    <dbReference type="NCBI Taxonomy" id="1639882"/>
    <lineage>
        <taxon>Bacteria</taxon>
        <taxon>Pseudomonadati</taxon>
        <taxon>Gemmatimonadota</taxon>
        <taxon>Longimicrobiia</taxon>
        <taxon>Longimicrobiales</taxon>
        <taxon>Longimicrobiaceae</taxon>
        <taxon>Longimicrobium</taxon>
    </lineage>
</organism>
<evidence type="ECO:0000313" key="2">
    <source>
        <dbReference type="Proteomes" id="UP000582837"/>
    </source>
</evidence>
<dbReference type="AlphaFoldDB" id="A0A841H655"/>
<keyword evidence="2" id="KW-1185">Reference proteome</keyword>
<accession>A0A841H655</accession>
<protein>
    <submittedName>
        <fullName evidence="1">SOS response regulatory protein OraA/RecX</fullName>
    </submittedName>
</protein>
<dbReference type="RefSeq" id="WP_170035222.1">
    <property type="nucleotide sequence ID" value="NZ_JABDTL010000001.1"/>
</dbReference>
<reference evidence="1 2" key="1">
    <citation type="submission" date="2020-08" db="EMBL/GenBank/DDBJ databases">
        <title>Genomic Encyclopedia of Type Strains, Phase IV (KMG-IV): sequencing the most valuable type-strain genomes for metagenomic binning, comparative biology and taxonomic classification.</title>
        <authorList>
            <person name="Goeker M."/>
        </authorList>
    </citation>
    <scope>NUCLEOTIDE SEQUENCE [LARGE SCALE GENOMIC DNA]</scope>
    <source>
        <strain evidence="1 2">DSM 29007</strain>
    </source>
</reference>
<evidence type="ECO:0000313" key="1">
    <source>
        <dbReference type="EMBL" id="MBB6073631.1"/>
    </source>
</evidence>
<dbReference type="EMBL" id="JACHIA010000027">
    <property type="protein sequence ID" value="MBB6073631.1"/>
    <property type="molecule type" value="Genomic_DNA"/>
</dbReference>